<dbReference type="AlphaFoldDB" id="A0A183T762"/>
<evidence type="ECO:0000313" key="1">
    <source>
        <dbReference type="EMBL" id="VDL98695.1"/>
    </source>
</evidence>
<accession>A0A183T762</accession>
<dbReference type="Proteomes" id="UP000275846">
    <property type="component" value="Unassembled WGS sequence"/>
</dbReference>
<evidence type="ECO:0000313" key="3">
    <source>
        <dbReference type="WBParaSite" id="SSLN_0001277101-mRNA-1"/>
    </source>
</evidence>
<sequence length="78" mass="8735">MVGSVFKDALDHEIRVVIQGLPESNASTLKERISADLAMVQHLLNDILHSGEKVTVRAAFRIEKKDIESSEIVRLRPI</sequence>
<evidence type="ECO:0000313" key="2">
    <source>
        <dbReference type="Proteomes" id="UP000275846"/>
    </source>
</evidence>
<proteinExistence type="predicted"/>
<dbReference type="EMBL" id="UYSU01037174">
    <property type="protein sequence ID" value="VDL98695.1"/>
    <property type="molecule type" value="Genomic_DNA"/>
</dbReference>
<organism evidence="3">
    <name type="scientific">Schistocephalus solidus</name>
    <name type="common">Tapeworm</name>
    <dbReference type="NCBI Taxonomy" id="70667"/>
    <lineage>
        <taxon>Eukaryota</taxon>
        <taxon>Metazoa</taxon>
        <taxon>Spiralia</taxon>
        <taxon>Lophotrochozoa</taxon>
        <taxon>Platyhelminthes</taxon>
        <taxon>Cestoda</taxon>
        <taxon>Eucestoda</taxon>
        <taxon>Diphyllobothriidea</taxon>
        <taxon>Diphyllobothriidae</taxon>
        <taxon>Schistocephalus</taxon>
    </lineage>
</organism>
<reference evidence="1 2" key="2">
    <citation type="submission" date="2018-11" db="EMBL/GenBank/DDBJ databases">
        <authorList>
            <consortium name="Pathogen Informatics"/>
        </authorList>
    </citation>
    <scope>NUCLEOTIDE SEQUENCE [LARGE SCALE GENOMIC DNA]</scope>
    <source>
        <strain evidence="1 2">NST_G2</strain>
    </source>
</reference>
<name>A0A183T762_SCHSO</name>
<protein>
    <submittedName>
        <fullName evidence="3">DUF2294 domain-containing protein</fullName>
    </submittedName>
</protein>
<reference evidence="3" key="1">
    <citation type="submission" date="2016-06" db="UniProtKB">
        <authorList>
            <consortium name="WormBaseParasite"/>
        </authorList>
    </citation>
    <scope>IDENTIFICATION</scope>
</reference>
<gene>
    <name evidence="1" type="ORF">SSLN_LOCUS12310</name>
</gene>
<keyword evidence="2" id="KW-1185">Reference proteome</keyword>
<dbReference type="WBParaSite" id="SSLN_0001277101-mRNA-1">
    <property type="protein sequence ID" value="SSLN_0001277101-mRNA-1"/>
    <property type="gene ID" value="SSLN_0001277101"/>
</dbReference>